<dbReference type="Gene3D" id="3.30.565.10">
    <property type="entry name" value="Histidine kinase-like ATPase, C-terminal domain"/>
    <property type="match status" value="1"/>
</dbReference>
<keyword evidence="15" id="KW-1185">Reference proteome</keyword>
<dbReference type="PANTHER" id="PTHR43395:SF1">
    <property type="entry name" value="CHEMOTAXIS PROTEIN CHEA"/>
    <property type="match status" value="1"/>
</dbReference>
<proteinExistence type="predicted"/>
<evidence type="ECO:0000256" key="6">
    <source>
        <dbReference type="ARBA" id="ARBA00022777"/>
    </source>
</evidence>
<feature type="region of interest" description="Disordered" evidence="10">
    <location>
        <begin position="126"/>
        <end position="162"/>
    </location>
</feature>
<feature type="modified residue" description="Phosphohistidine" evidence="9">
    <location>
        <position position="44"/>
    </location>
</feature>
<evidence type="ECO:0000256" key="5">
    <source>
        <dbReference type="ARBA" id="ARBA00022679"/>
    </source>
</evidence>
<protein>
    <recommendedName>
        <fullName evidence="3">Chemotaxis protein CheA</fullName>
        <ecNumber evidence="2">2.7.13.3</ecNumber>
    </recommendedName>
</protein>
<dbReference type="FunFam" id="3.30.565.10:FF:000016">
    <property type="entry name" value="Chemotaxis protein CheA, putative"/>
    <property type="match status" value="1"/>
</dbReference>
<dbReference type="PROSITE" id="PS50894">
    <property type="entry name" value="HPT"/>
    <property type="match status" value="1"/>
</dbReference>
<evidence type="ECO:0000256" key="2">
    <source>
        <dbReference type="ARBA" id="ARBA00012438"/>
    </source>
</evidence>
<feature type="domain" description="CheW-like" evidence="12">
    <location>
        <begin position="669"/>
        <end position="801"/>
    </location>
</feature>
<evidence type="ECO:0000313" key="14">
    <source>
        <dbReference type="EMBL" id="QFY42898.1"/>
    </source>
</evidence>
<dbReference type="PANTHER" id="PTHR43395">
    <property type="entry name" value="SENSOR HISTIDINE KINASE CHEA"/>
    <property type="match status" value="1"/>
</dbReference>
<dbReference type="SMART" id="SM01231">
    <property type="entry name" value="H-kinase_dim"/>
    <property type="match status" value="1"/>
</dbReference>
<dbReference type="InterPro" id="IPR002545">
    <property type="entry name" value="CheW-lke_dom"/>
</dbReference>
<dbReference type="RefSeq" id="WP_153248888.1">
    <property type="nucleotide sequence ID" value="NZ_CP044205.1"/>
</dbReference>
<dbReference type="InterPro" id="IPR003594">
    <property type="entry name" value="HATPase_dom"/>
</dbReference>
<dbReference type="GO" id="GO:0000155">
    <property type="term" value="F:phosphorelay sensor kinase activity"/>
    <property type="evidence" value="ECO:0007669"/>
    <property type="project" value="InterPro"/>
</dbReference>
<dbReference type="InParanoid" id="A0A5Q0BLA0"/>
<dbReference type="GO" id="GO:0006935">
    <property type="term" value="P:chemotaxis"/>
    <property type="evidence" value="ECO:0007669"/>
    <property type="project" value="InterPro"/>
</dbReference>
<evidence type="ECO:0000313" key="15">
    <source>
        <dbReference type="Proteomes" id="UP000325755"/>
    </source>
</evidence>
<feature type="domain" description="HPt" evidence="13">
    <location>
        <begin position="1"/>
        <end position="101"/>
    </location>
</feature>
<sequence>MNPLLEQFISEARDLLPAIGEKLLQLETDPTSAELIKELFRLVHTLKGSSGLFEFPEMTRVLHAGEDLLDRVRDARVAYSRTLADRLLDGMDFVGMLLDEIEATGGINAAHADNSARLAQSLRQLTGDSDEAKPTESGSIAANSAPIGLDCQQPSNSSSSVDLSEIPENLRMQLYRDVLAGAPLTWLEYTPEEDCFFKGEDPLFLMQQIPETAWGNIAARQAWPPLAELDAYRCKLVFRALTTAGPAILHELFRYIPEQVCIVAVPATALLQPCGNENGEAVLEAESHARSFRTIVQTQREILGLPDSDALLPGRLKSIAAALAACLRAIGKTGLLAGLDAALEQALSVTKAGPLLAWLDEHLPEAQALKTAERRAEVTLQAGAQAAEPSAPHPEAAIKFGRRAEDSISSIKTVKVDQVKIDRLMNLIGEMVVAKNSLPYLASRAETQYGLRELSREIKAQYAVVNRIAEEMQNAIMQIRMMPVSFIFQRFPRLVRDTSRKLGKEVNLVLEGEDTEADKNIIEALADPLIHIVRNSLDHGIELPDSRRAAGKPAAGCLSIHASQETDRVLIEISDDGKGIDPDIIKRKAYEKGLIDEAALERITDKEAVNLVFAAGFSTVEVVSDLSGRGVGMDVVRSAVEKVSGIVSLDSEKGYGTRIRLSLPLSMAITHVMIIESNQRIFGVPIENVVETVRVSCAAVHTIKRRLTTVLRGRIVPLVALNDLLALDEPQQLNQDNEMAILVVRLNNDLIGVIVDDFRQTVDIILKPLTGILGGLPGYAGSALLGDGSVLMVLNFKELIK</sequence>
<name>A0A5Q0BLA0_9GAMM</name>
<evidence type="ECO:0000256" key="8">
    <source>
        <dbReference type="ARBA" id="ARBA00035100"/>
    </source>
</evidence>
<evidence type="ECO:0000259" key="11">
    <source>
        <dbReference type="PROSITE" id="PS50109"/>
    </source>
</evidence>
<dbReference type="KEGG" id="mmob:F6R98_09965"/>
<dbReference type="CDD" id="cd16916">
    <property type="entry name" value="HATPase_CheA-like"/>
    <property type="match status" value="1"/>
</dbReference>
<dbReference type="InterPro" id="IPR005467">
    <property type="entry name" value="His_kinase_dom"/>
</dbReference>
<dbReference type="SMART" id="SM00073">
    <property type="entry name" value="HPT"/>
    <property type="match status" value="1"/>
</dbReference>
<dbReference type="GO" id="GO:0005737">
    <property type="term" value="C:cytoplasm"/>
    <property type="evidence" value="ECO:0007669"/>
    <property type="project" value="InterPro"/>
</dbReference>
<comment type="catalytic activity">
    <reaction evidence="1">
        <text>ATP + protein L-histidine = ADP + protein N-phospho-L-histidine.</text>
        <dbReference type="EC" id="2.7.13.3"/>
    </reaction>
</comment>
<evidence type="ECO:0000256" key="1">
    <source>
        <dbReference type="ARBA" id="ARBA00000085"/>
    </source>
</evidence>
<dbReference type="Pfam" id="PF01584">
    <property type="entry name" value="CheW"/>
    <property type="match status" value="1"/>
</dbReference>
<dbReference type="AlphaFoldDB" id="A0A5Q0BLA0"/>
<evidence type="ECO:0000256" key="9">
    <source>
        <dbReference type="PROSITE-ProRule" id="PRU00110"/>
    </source>
</evidence>
<dbReference type="EC" id="2.7.13.3" evidence="2"/>
<dbReference type="SUPFAM" id="SSF50341">
    <property type="entry name" value="CheW-like"/>
    <property type="match status" value="1"/>
</dbReference>
<dbReference type="SMART" id="SM00387">
    <property type="entry name" value="HATPase_c"/>
    <property type="match status" value="1"/>
</dbReference>
<dbReference type="SUPFAM" id="SSF47226">
    <property type="entry name" value="Histidine-containing phosphotransfer domain, HPT domain"/>
    <property type="match status" value="1"/>
</dbReference>
<feature type="compositionally biased region" description="Polar residues" evidence="10">
    <location>
        <begin position="152"/>
        <end position="162"/>
    </location>
</feature>
<dbReference type="PROSITE" id="PS50109">
    <property type="entry name" value="HIS_KIN"/>
    <property type="match status" value="1"/>
</dbReference>
<dbReference type="Gene3D" id="2.30.30.40">
    <property type="entry name" value="SH3 Domains"/>
    <property type="match status" value="1"/>
</dbReference>
<dbReference type="Proteomes" id="UP000325755">
    <property type="component" value="Chromosome"/>
</dbReference>
<keyword evidence="7" id="KW-0902">Two-component regulatory system</keyword>
<keyword evidence="5" id="KW-0808">Transferase</keyword>
<dbReference type="Pfam" id="PF02518">
    <property type="entry name" value="HATPase_c"/>
    <property type="match status" value="1"/>
</dbReference>
<dbReference type="OrthoDB" id="9803176at2"/>
<dbReference type="InterPro" id="IPR008207">
    <property type="entry name" value="Sig_transdc_His_kin_Hpt_dom"/>
</dbReference>
<dbReference type="InterPro" id="IPR036641">
    <property type="entry name" value="HPT_dom_sf"/>
</dbReference>
<dbReference type="InterPro" id="IPR036097">
    <property type="entry name" value="HisK_dim/P_sf"/>
</dbReference>
<dbReference type="InterPro" id="IPR036061">
    <property type="entry name" value="CheW-like_dom_sf"/>
</dbReference>
<dbReference type="PROSITE" id="PS50851">
    <property type="entry name" value="CHEW"/>
    <property type="match status" value="1"/>
</dbReference>
<dbReference type="SUPFAM" id="SSF47384">
    <property type="entry name" value="Homodimeric domain of signal transducing histidine kinase"/>
    <property type="match status" value="1"/>
</dbReference>
<dbReference type="InterPro" id="IPR051315">
    <property type="entry name" value="Bact_Chemotaxis_CheA"/>
</dbReference>
<dbReference type="InterPro" id="IPR004358">
    <property type="entry name" value="Sig_transdc_His_kin-like_C"/>
</dbReference>
<dbReference type="Pfam" id="PF01627">
    <property type="entry name" value="Hpt"/>
    <property type="match status" value="1"/>
</dbReference>
<dbReference type="InterPro" id="IPR037006">
    <property type="entry name" value="CheA-like_homodim_sf"/>
</dbReference>
<organism evidence="14 15">
    <name type="scientific">Candidatus Methylospira mobilis</name>
    <dbReference type="NCBI Taxonomy" id="1808979"/>
    <lineage>
        <taxon>Bacteria</taxon>
        <taxon>Pseudomonadati</taxon>
        <taxon>Pseudomonadota</taxon>
        <taxon>Gammaproteobacteria</taxon>
        <taxon>Methylococcales</taxon>
        <taxon>Methylococcaceae</taxon>
        <taxon>Candidatus Methylospira</taxon>
    </lineage>
</organism>
<comment type="function">
    <text evidence="8">Involved in the transmission of sensory signals from the chemoreceptors to the flagellar motors. CheA is autophosphorylated; it can transfer its phosphate group to either CheB or CheY.</text>
</comment>
<dbReference type="PRINTS" id="PR00344">
    <property type="entry name" value="BCTRLSENSOR"/>
</dbReference>
<evidence type="ECO:0000256" key="7">
    <source>
        <dbReference type="ARBA" id="ARBA00023012"/>
    </source>
</evidence>
<evidence type="ECO:0000259" key="12">
    <source>
        <dbReference type="PROSITE" id="PS50851"/>
    </source>
</evidence>
<evidence type="ECO:0000259" key="13">
    <source>
        <dbReference type="PROSITE" id="PS50894"/>
    </source>
</evidence>
<dbReference type="SMART" id="SM00260">
    <property type="entry name" value="CheW"/>
    <property type="match status" value="1"/>
</dbReference>
<evidence type="ECO:0000256" key="4">
    <source>
        <dbReference type="ARBA" id="ARBA00022553"/>
    </source>
</evidence>
<keyword evidence="6" id="KW-0418">Kinase</keyword>
<gene>
    <name evidence="14" type="ORF">F6R98_09965</name>
</gene>
<dbReference type="Gene3D" id="1.10.287.560">
    <property type="entry name" value="Histidine kinase CheA-like, homodimeric domain"/>
    <property type="match status" value="1"/>
</dbReference>
<dbReference type="Pfam" id="PF02895">
    <property type="entry name" value="H-kinase_dim"/>
    <property type="match status" value="1"/>
</dbReference>
<evidence type="ECO:0000256" key="10">
    <source>
        <dbReference type="SAM" id="MobiDB-lite"/>
    </source>
</evidence>
<dbReference type="EMBL" id="CP044205">
    <property type="protein sequence ID" value="QFY42898.1"/>
    <property type="molecule type" value="Genomic_DNA"/>
</dbReference>
<dbReference type="SUPFAM" id="SSF55874">
    <property type="entry name" value="ATPase domain of HSP90 chaperone/DNA topoisomerase II/histidine kinase"/>
    <property type="match status" value="1"/>
</dbReference>
<reference evidence="14 15" key="1">
    <citation type="submission" date="2019-09" db="EMBL/GenBank/DDBJ databases">
        <title>Ecophysiology of the spiral-shaped methanotroph Methylospira mobilis as revealed by the complete genome sequence.</title>
        <authorList>
            <person name="Oshkin I.Y."/>
            <person name="Dedysh S.N."/>
            <person name="Miroshnikov K."/>
            <person name="Danilova O.V."/>
            <person name="Hakobyan A."/>
            <person name="Liesack W."/>
        </authorList>
    </citation>
    <scope>NUCLEOTIDE SEQUENCE [LARGE SCALE GENOMIC DNA]</scope>
    <source>
        <strain evidence="14 15">Shm1</strain>
    </source>
</reference>
<dbReference type="InterPro" id="IPR036890">
    <property type="entry name" value="HATPase_C_sf"/>
</dbReference>
<dbReference type="Gene3D" id="1.20.120.160">
    <property type="entry name" value="HPT domain"/>
    <property type="match status" value="1"/>
</dbReference>
<accession>A0A5Q0BLA0</accession>
<feature type="domain" description="Histidine kinase" evidence="11">
    <location>
        <begin position="465"/>
        <end position="667"/>
    </location>
</feature>
<keyword evidence="4 9" id="KW-0597">Phosphoprotein</keyword>
<dbReference type="CDD" id="cd00088">
    <property type="entry name" value="HPT"/>
    <property type="match status" value="1"/>
</dbReference>
<dbReference type="InterPro" id="IPR004105">
    <property type="entry name" value="CheA-like_dim"/>
</dbReference>
<evidence type="ECO:0000256" key="3">
    <source>
        <dbReference type="ARBA" id="ARBA00021495"/>
    </source>
</evidence>